<dbReference type="Pfam" id="PF00005">
    <property type="entry name" value="ABC_tran"/>
    <property type="match status" value="1"/>
</dbReference>
<gene>
    <name evidence="12" type="ORF">NONO_c22110</name>
</gene>
<dbReference type="InterPro" id="IPR003439">
    <property type="entry name" value="ABC_transporter-like_ATP-bd"/>
</dbReference>
<evidence type="ECO:0000256" key="3">
    <source>
        <dbReference type="ARBA" id="ARBA00022475"/>
    </source>
</evidence>
<dbReference type="GO" id="GO:0005524">
    <property type="term" value="F:ATP binding"/>
    <property type="evidence" value="ECO:0007669"/>
    <property type="project" value="UniProtKB-KW"/>
</dbReference>
<comment type="subcellular location">
    <subcellularLocation>
        <location evidence="1">Cell membrane</location>
        <topology evidence="1">Multi-pass membrane protein</topology>
    </subcellularLocation>
</comment>
<evidence type="ECO:0000256" key="6">
    <source>
        <dbReference type="ARBA" id="ARBA00022840"/>
    </source>
</evidence>
<evidence type="ECO:0000256" key="9">
    <source>
        <dbReference type="SAM" id="Phobius"/>
    </source>
</evidence>
<evidence type="ECO:0000256" key="8">
    <source>
        <dbReference type="ARBA" id="ARBA00023136"/>
    </source>
</evidence>
<dbReference type="InterPro" id="IPR003593">
    <property type="entry name" value="AAA+_ATPase"/>
</dbReference>
<dbReference type="GO" id="GO:0005886">
    <property type="term" value="C:plasma membrane"/>
    <property type="evidence" value="ECO:0007669"/>
    <property type="project" value="UniProtKB-SubCell"/>
</dbReference>
<dbReference type="SUPFAM" id="SSF90123">
    <property type="entry name" value="ABC transporter transmembrane region"/>
    <property type="match status" value="1"/>
</dbReference>
<keyword evidence="2" id="KW-0813">Transport</keyword>
<dbReference type="GO" id="GO:0034040">
    <property type="term" value="F:ATPase-coupled lipid transmembrane transporter activity"/>
    <property type="evidence" value="ECO:0007669"/>
    <property type="project" value="TreeGrafter"/>
</dbReference>
<keyword evidence="4 9" id="KW-0812">Transmembrane</keyword>
<keyword evidence="7 9" id="KW-1133">Transmembrane helix</keyword>
<keyword evidence="5" id="KW-0547">Nucleotide-binding</keyword>
<dbReference type="InterPro" id="IPR017871">
    <property type="entry name" value="ABC_transporter-like_CS"/>
</dbReference>
<dbReference type="Gene3D" id="3.40.50.300">
    <property type="entry name" value="P-loop containing nucleotide triphosphate hydrolases"/>
    <property type="match status" value="1"/>
</dbReference>
<sequence>MVSDDVVSDDSAEALDKTADPWAAYDETVASAGFWTMARQLPATFGRVLRECWQVNRRDTAALVLCTLLAEIGTAVGLFATTSILDQLFAAGPTPDRVRAAAPGLLLVASMMIVRGVMREIAVWTRSRLTPQLRRSLQIQLLRLTTNVELVAFDDDRFQNTLHRIRERAPIAVEALLDGVLRLLAAIIGLLMIAGVLGVLQPVLVPLLLLALLPTWWAAVRTARMSYEVYAATSGAERRMQTLTGLMADRVPAAEVRAYTMRSFLLGEFDRLSALVQRRALRLERRHAGTRAIGSSLAGLGIGVVYGTLGLLLFTGLVPLAVAGTAVVAIRTAMGALRELVESMNWSYENALFYRDHLDFCAHAAGRQERTGGTAAPADVDRIVASDVTFTYPSADRPALNGLSIAIEPGEVVAIVGENGSGKTTLAKILGGLYQPDHGRVTYGGVPVQDIDLVSLRDRIAVVAQNFTHWPFSARQNVTIGRHDHPDADSGFAAATGASGSDEVFARLPKGADTLLDPTYEGGVELSGGQWQRIAVARGLYRDAPLLICDEPTAALDARTEHAIFETIRRHAAQRTVVLITHRLATVRYADRIFVLEEGRVAECGSHDELMARDGIYREFYTLQAQAYQDAPEQVGAAER</sequence>
<dbReference type="STRING" id="1415166.NONO_c22110"/>
<evidence type="ECO:0000259" key="10">
    <source>
        <dbReference type="PROSITE" id="PS50893"/>
    </source>
</evidence>
<dbReference type="GO" id="GO:0016887">
    <property type="term" value="F:ATP hydrolysis activity"/>
    <property type="evidence" value="ECO:0007669"/>
    <property type="project" value="InterPro"/>
</dbReference>
<dbReference type="PANTHER" id="PTHR24221">
    <property type="entry name" value="ATP-BINDING CASSETTE SUB-FAMILY B"/>
    <property type="match status" value="1"/>
</dbReference>
<dbReference type="InterPro" id="IPR027417">
    <property type="entry name" value="P-loop_NTPase"/>
</dbReference>
<keyword evidence="3" id="KW-1003">Cell membrane</keyword>
<dbReference type="HOGENOM" id="CLU_000604_84_3_11"/>
<dbReference type="SMART" id="SM00382">
    <property type="entry name" value="AAA"/>
    <property type="match status" value="1"/>
</dbReference>
<evidence type="ECO:0000256" key="5">
    <source>
        <dbReference type="ARBA" id="ARBA00022741"/>
    </source>
</evidence>
<dbReference type="PROSITE" id="PS00211">
    <property type="entry name" value="ABC_TRANSPORTER_1"/>
    <property type="match status" value="1"/>
</dbReference>
<evidence type="ECO:0000256" key="7">
    <source>
        <dbReference type="ARBA" id="ARBA00022989"/>
    </source>
</evidence>
<dbReference type="SUPFAM" id="SSF52540">
    <property type="entry name" value="P-loop containing nucleoside triphosphate hydrolases"/>
    <property type="match status" value="1"/>
</dbReference>
<evidence type="ECO:0000256" key="2">
    <source>
        <dbReference type="ARBA" id="ARBA00022448"/>
    </source>
</evidence>
<evidence type="ECO:0000313" key="13">
    <source>
        <dbReference type="Proteomes" id="UP000019150"/>
    </source>
</evidence>
<feature type="transmembrane region" description="Helical" evidence="9">
    <location>
        <begin position="100"/>
        <end position="118"/>
    </location>
</feature>
<evidence type="ECO:0000259" key="11">
    <source>
        <dbReference type="PROSITE" id="PS50929"/>
    </source>
</evidence>
<evidence type="ECO:0000313" key="12">
    <source>
        <dbReference type="EMBL" id="AHH17009.1"/>
    </source>
</evidence>
<name>W5TCV9_9NOCA</name>
<keyword evidence="8 9" id="KW-0472">Membrane</keyword>
<dbReference type="InterPro" id="IPR011527">
    <property type="entry name" value="ABC1_TM_dom"/>
</dbReference>
<feature type="transmembrane region" description="Helical" evidence="9">
    <location>
        <begin position="288"/>
        <end position="306"/>
    </location>
</feature>
<dbReference type="Gene3D" id="1.20.1560.10">
    <property type="entry name" value="ABC transporter type 1, transmembrane domain"/>
    <property type="match status" value="1"/>
</dbReference>
<dbReference type="GO" id="GO:0140359">
    <property type="term" value="F:ABC-type transporter activity"/>
    <property type="evidence" value="ECO:0007669"/>
    <property type="project" value="InterPro"/>
</dbReference>
<dbReference type="Proteomes" id="UP000019150">
    <property type="component" value="Chromosome"/>
</dbReference>
<accession>W5TCV9</accession>
<feature type="transmembrane region" description="Helical" evidence="9">
    <location>
        <begin position="175"/>
        <end position="197"/>
    </location>
</feature>
<reference evidence="12 13" key="1">
    <citation type="journal article" date="2014" name="Appl. Environ. Microbiol.">
        <title>Insights into the Microbial Degradation of Rubber and Gutta-Percha by Analysis of the Complete Genome of Nocardia nova SH22a.</title>
        <authorList>
            <person name="Luo Q."/>
            <person name="Hiessl S."/>
            <person name="Poehlein A."/>
            <person name="Daniel R."/>
            <person name="Steinbuchel A."/>
        </authorList>
    </citation>
    <scope>NUCLEOTIDE SEQUENCE [LARGE SCALE GENOMIC DNA]</scope>
    <source>
        <strain evidence="12">SH22a</strain>
    </source>
</reference>
<dbReference type="eggNOG" id="COG1132">
    <property type="taxonomic scope" value="Bacteria"/>
</dbReference>
<dbReference type="InterPro" id="IPR039421">
    <property type="entry name" value="Type_1_exporter"/>
</dbReference>
<dbReference type="PATRIC" id="fig|1415166.3.peg.2249"/>
<dbReference type="RefSeq" id="WP_025348490.1">
    <property type="nucleotide sequence ID" value="NZ_CP006850.1"/>
</dbReference>
<feature type="domain" description="ABC transporter" evidence="10">
    <location>
        <begin position="383"/>
        <end position="623"/>
    </location>
</feature>
<feature type="transmembrane region" description="Helical" evidence="9">
    <location>
        <begin position="60"/>
        <end position="80"/>
    </location>
</feature>
<evidence type="ECO:0000256" key="1">
    <source>
        <dbReference type="ARBA" id="ARBA00004651"/>
    </source>
</evidence>
<dbReference type="PROSITE" id="PS50929">
    <property type="entry name" value="ABC_TM1F"/>
    <property type="match status" value="1"/>
</dbReference>
<protein>
    <submittedName>
        <fullName evidence="12">ABC-type multidrug transport system, ATPase and permease component</fullName>
    </submittedName>
</protein>
<dbReference type="PROSITE" id="PS50893">
    <property type="entry name" value="ABC_TRANSPORTER_2"/>
    <property type="match status" value="1"/>
</dbReference>
<dbReference type="EMBL" id="CP006850">
    <property type="protein sequence ID" value="AHH17009.1"/>
    <property type="molecule type" value="Genomic_DNA"/>
</dbReference>
<evidence type="ECO:0000256" key="4">
    <source>
        <dbReference type="ARBA" id="ARBA00022692"/>
    </source>
</evidence>
<dbReference type="FunFam" id="3.40.50.300:FF:000854">
    <property type="entry name" value="Multidrug ABC transporter ATP-binding protein"/>
    <property type="match status" value="1"/>
</dbReference>
<feature type="domain" description="ABC transmembrane type-1" evidence="11">
    <location>
        <begin position="61"/>
        <end position="345"/>
    </location>
</feature>
<dbReference type="InterPro" id="IPR036640">
    <property type="entry name" value="ABC1_TM_sf"/>
</dbReference>
<feature type="transmembrane region" description="Helical" evidence="9">
    <location>
        <begin position="203"/>
        <end position="220"/>
    </location>
</feature>
<organism evidence="12 13">
    <name type="scientific">Nocardia nova SH22a</name>
    <dbReference type="NCBI Taxonomy" id="1415166"/>
    <lineage>
        <taxon>Bacteria</taxon>
        <taxon>Bacillati</taxon>
        <taxon>Actinomycetota</taxon>
        <taxon>Actinomycetes</taxon>
        <taxon>Mycobacteriales</taxon>
        <taxon>Nocardiaceae</taxon>
        <taxon>Nocardia</taxon>
    </lineage>
</organism>
<dbReference type="PANTHER" id="PTHR24221:SF646">
    <property type="entry name" value="HAEMOLYSIN SECRETION ATP-BINDING PROTEIN"/>
    <property type="match status" value="1"/>
</dbReference>
<dbReference type="KEGG" id="nno:NONO_c22110"/>
<dbReference type="AlphaFoldDB" id="W5TCV9"/>
<dbReference type="CDD" id="cd03228">
    <property type="entry name" value="ABCC_MRP_Like"/>
    <property type="match status" value="1"/>
</dbReference>
<proteinExistence type="predicted"/>
<keyword evidence="6" id="KW-0067">ATP-binding</keyword>
<keyword evidence="13" id="KW-1185">Reference proteome</keyword>